<feature type="domain" description="GAF" evidence="2">
    <location>
        <begin position="31"/>
        <end position="166"/>
    </location>
</feature>
<proteinExistence type="inferred from homology"/>
<dbReference type="InterPro" id="IPR003018">
    <property type="entry name" value="GAF"/>
</dbReference>
<dbReference type="OrthoDB" id="9792148at2"/>
<evidence type="ECO:0000259" key="4">
    <source>
        <dbReference type="Pfam" id="PF17853"/>
    </source>
</evidence>
<sequence>MNRNFDQFVTKATSLIKKFGSADFYQWAFSLLVEQITCINAIMLYLYDDKKNLLQVEHAFGFERNVRGIHSFNTSEGICGKVFSSGKGELILDQYQLKSFAQNIEELVDIVHFDDGNISPVPSSLIAVPIMLENTPVGVLVIMDFSSQHLLTLRHLNYAENVTKIIALHRHFENINMENYDLHEELSLIKNVLERDGDMLLYAGVVSSAFSSIFLKGQEFDEMLKQAYSYTSFPMVLYNIFLEKMSCTDDTYDIELPENTIDMIQPHGLLKKEWRCVTQRGKCLYLLPVQYGGTIRGILAVCSHHSQLSIKERVVLETLSFYLSFVWLKKAAVNERNKSLKSELLTGILSGKKDDTLLTKAKILGLTKNGKFFVILLAVPDVDNHLDYCEKQEGAELLHTLEDIMKARTRGIIIVPEYNDICIIASCNAENCSNKRYANIVANVIEAITKARPDITVSGSRVYETIYNVRKCYWEANQCLTIIHKYFIHRKSFNYLDMGALRLLLTQRREDIEAYMEDILRPIIEYDKNKGTDLIMTLFYYSRFNKSVSYVSKKLNIHTNTLYQRVKKIEELLGYSLDDPMDWFDIQAASIMYGLIYTDLITKL</sequence>
<protein>
    <recommendedName>
        <fullName evidence="7">GAF domain-containing protein</fullName>
    </recommendedName>
</protein>
<dbReference type="RefSeq" id="WP_066748165.1">
    <property type="nucleotide sequence ID" value="NZ_CP016757.1"/>
</dbReference>
<evidence type="ECO:0008006" key="7">
    <source>
        <dbReference type="Google" id="ProtNLM"/>
    </source>
</evidence>
<dbReference type="Pfam" id="PF13556">
    <property type="entry name" value="HTH_30"/>
    <property type="match status" value="1"/>
</dbReference>
<dbReference type="PANTHER" id="PTHR33744">
    <property type="entry name" value="CARBOHYDRATE DIACID REGULATOR"/>
    <property type="match status" value="1"/>
</dbReference>
<evidence type="ECO:0000259" key="2">
    <source>
        <dbReference type="Pfam" id="PF13185"/>
    </source>
</evidence>
<reference evidence="5" key="1">
    <citation type="submission" date="2016-08" db="EMBL/GenBank/DDBJ databases">
        <title>Complete genome of Cloacibacillus porcorum.</title>
        <authorList>
            <person name="Looft T."/>
            <person name="Bayles D.O."/>
            <person name="Alt D.P."/>
        </authorList>
    </citation>
    <scope>NUCLEOTIDE SEQUENCE [LARGE SCALE GENOMIC DNA]</scope>
    <source>
        <strain evidence="5">CL-84</strain>
    </source>
</reference>
<accession>A0A1B2I8L9</accession>
<keyword evidence="6" id="KW-1185">Reference proteome</keyword>
<evidence type="ECO:0000313" key="5">
    <source>
        <dbReference type="EMBL" id="ANZ46292.1"/>
    </source>
</evidence>
<evidence type="ECO:0000256" key="1">
    <source>
        <dbReference type="ARBA" id="ARBA00006754"/>
    </source>
</evidence>
<dbReference type="EMBL" id="CP016757">
    <property type="protein sequence ID" value="ANZ46292.1"/>
    <property type="molecule type" value="Genomic_DNA"/>
</dbReference>
<feature type="domain" description="CdaR GGDEF-like" evidence="4">
    <location>
        <begin position="351"/>
        <end position="481"/>
    </location>
</feature>
<dbReference type="InterPro" id="IPR042070">
    <property type="entry name" value="PucR_C-HTH_sf"/>
</dbReference>
<name>A0A1B2I8L9_9BACT</name>
<dbReference type="InterPro" id="IPR051448">
    <property type="entry name" value="CdaR-like_regulators"/>
</dbReference>
<dbReference type="STRING" id="1197717.BED41_14965"/>
<dbReference type="InterPro" id="IPR025736">
    <property type="entry name" value="PucR_C-HTH_dom"/>
</dbReference>
<dbReference type="PANTHER" id="PTHR33744:SF7">
    <property type="entry name" value="PUCR FAMILY TRANSCRIPTIONAL REGULATOR"/>
    <property type="match status" value="1"/>
</dbReference>
<evidence type="ECO:0000313" key="6">
    <source>
        <dbReference type="Proteomes" id="UP000093044"/>
    </source>
</evidence>
<dbReference type="Pfam" id="PF17853">
    <property type="entry name" value="GGDEF_2"/>
    <property type="match status" value="1"/>
</dbReference>
<dbReference type="Gene3D" id="1.10.10.2840">
    <property type="entry name" value="PucR C-terminal helix-turn-helix domain"/>
    <property type="match status" value="1"/>
</dbReference>
<dbReference type="InterPro" id="IPR029016">
    <property type="entry name" value="GAF-like_dom_sf"/>
</dbReference>
<dbReference type="Proteomes" id="UP000093044">
    <property type="component" value="Chromosome"/>
</dbReference>
<dbReference type="SUPFAM" id="SSF55781">
    <property type="entry name" value="GAF domain-like"/>
    <property type="match status" value="1"/>
</dbReference>
<evidence type="ECO:0000259" key="3">
    <source>
        <dbReference type="Pfam" id="PF13556"/>
    </source>
</evidence>
<dbReference type="InterPro" id="IPR041522">
    <property type="entry name" value="CdaR_GGDEF"/>
</dbReference>
<feature type="domain" description="PucR C-terminal helix-turn-helix" evidence="3">
    <location>
        <begin position="534"/>
        <end position="589"/>
    </location>
</feature>
<dbReference type="GeneID" id="83059147"/>
<dbReference type="KEGG" id="cpor:BED41_14965"/>
<dbReference type="Pfam" id="PF13185">
    <property type="entry name" value="GAF_2"/>
    <property type="match status" value="1"/>
</dbReference>
<organism evidence="5 6">
    <name type="scientific">Cloacibacillus porcorum</name>
    <dbReference type="NCBI Taxonomy" id="1197717"/>
    <lineage>
        <taxon>Bacteria</taxon>
        <taxon>Thermotogati</taxon>
        <taxon>Synergistota</taxon>
        <taxon>Synergistia</taxon>
        <taxon>Synergistales</taxon>
        <taxon>Synergistaceae</taxon>
        <taxon>Cloacibacillus</taxon>
    </lineage>
</organism>
<gene>
    <name evidence="5" type="ORF">BED41_14965</name>
</gene>
<dbReference type="AlphaFoldDB" id="A0A1B2I8L9"/>
<dbReference type="Gene3D" id="3.30.450.40">
    <property type="match status" value="1"/>
</dbReference>
<comment type="similarity">
    <text evidence="1">Belongs to the CdaR family.</text>
</comment>